<keyword evidence="5 9" id="KW-0812">Transmembrane</keyword>
<dbReference type="PANTHER" id="PTHR35011:SF11">
    <property type="entry name" value="TRAP TRANSPORTER SMALL PERMEASE PROTEIN"/>
    <property type="match status" value="1"/>
</dbReference>
<feature type="transmembrane region" description="Helical" evidence="9">
    <location>
        <begin position="24"/>
        <end position="45"/>
    </location>
</feature>
<evidence type="ECO:0000256" key="5">
    <source>
        <dbReference type="ARBA" id="ARBA00022692"/>
    </source>
</evidence>
<keyword evidence="12" id="KW-1185">Reference proteome</keyword>
<dbReference type="PANTHER" id="PTHR35011">
    <property type="entry name" value="2,3-DIKETO-L-GULONATE TRAP TRANSPORTER SMALL PERMEASE PROTEIN YIAM"/>
    <property type="match status" value="1"/>
</dbReference>
<dbReference type="GO" id="GO:0005886">
    <property type="term" value="C:plasma membrane"/>
    <property type="evidence" value="ECO:0007669"/>
    <property type="project" value="UniProtKB-SubCell"/>
</dbReference>
<dbReference type="InterPro" id="IPR007387">
    <property type="entry name" value="TRAP_DctQ"/>
</dbReference>
<dbReference type="Pfam" id="PF04290">
    <property type="entry name" value="DctQ"/>
    <property type="match status" value="1"/>
</dbReference>
<keyword evidence="4 9" id="KW-0997">Cell inner membrane</keyword>
<comment type="function">
    <text evidence="9">Part of the tripartite ATP-independent periplasmic (TRAP) transport system.</text>
</comment>
<proteinExistence type="inferred from homology"/>
<keyword evidence="7 9" id="KW-0472">Membrane</keyword>
<comment type="subunit">
    <text evidence="9">The complex comprises the extracytoplasmic solute receptor protein and the two transmembrane proteins.</text>
</comment>
<comment type="caution">
    <text evidence="9">Lacks conserved residue(s) required for the propagation of feature annotation.</text>
</comment>
<evidence type="ECO:0000256" key="7">
    <source>
        <dbReference type="ARBA" id="ARBA00023136"/>
    </source>
</evidence>
<evidence type="ECO:0000259" key="10">
    <source>
        <dbReference type="Pfam" id="PF04290"/>
    </source>
</evidence>
<dbReference type="EMBL" id="BLJE01000003">
    <property type="protein sequence ID" value="GFE66085.1"/>
    <property type="molecule type" value="Genomic_DNA"/>
</dbReference>
<evidence type="ECO:0000256" key="1">
    <source>
        <dbReference type="ARBA" id="ARBA00004429"/>
    </source>
</evidence>
<evidence type="ECO:0000313" key="12">
    <source>
        <dbReference type="Proteomes" id="UP000436822"/>
    </source>
</evidence>
<keyword evidence="6 9" id="KW-1133">Transmembrane helix</keyword>
<name>A0A6N6JJ41_9RHOB</name>
<evidence type="ECO:0000256" key="9">
    <source>
        <dbReference type="RuleBase" id="RU369079"/>
    </source>
</evidence>
<protein>
    <recommendedName>
        <fullName evidence="9">TRAP transporter small permease protein</fullName>
    </recommendedName>
</protein>
<dbReference type="Proteomes" id="UP000436822">
    <property type="component" value="Unassembled WGS sequence"/>
</dbReference>
<keyword evidence="3" id="KW-1003">Cell membrane</keyword>
<evidence type="ECO:0000256" key="3">
    <source>
        <dbReference type="ARBA" id="ARBA00022475"/>
    </source>
</evidence>
<comment type="caution">
    <text evidence="11">The sequence shown here is derived from an EMBL/GenBank/DDBJ whole genome shotgun (WGS) entry which is preliminary data.</text>
</comment>
<gene>
    <name evidence="11" type="ORF">KIN_31590</name>
</gene>
<evidence type="ECO:0000256" key="4">
    <source>
        <dbReference type="ARBA" id="ARBA00022519"/>
    </source>
</evidence>
<dbReference type="GO" id="GO:0015740">
    <property type="term" value="P:C4-dicarboxylate transport"/>
    <property type="evidence" value="ECO:0007669"/>
    <property type="project" value="TreeGrafter"/>
</dbReference>
<evidence type="ECO:0000313" key="11">
    <source>
        <dbReference type="EMBL" id="GFE66085.1"/>
    </source>
</evidence>
<organism evidence="11 12">
    <name type="scientific">Litoreibacter roseus</name>
    <dbReference type="NCBI Taxonomy" id="2601869"/>
    <lineage>
        <taxon>Bacteria</taxon>
        <taxon>Pseudomonadati</taxon>
        <taxon>Pseudomonadota</taxon>
        <taxon>Alphaproteobacteria</taxon>
        <taxon>Rhodobacterales</taxon>
        <taxon>Roseobacteraceae</taxon>
        <taxon>Litoreibacter</taxon>
    </lineage>
</organism>
<feature type="domain" description="Tripartite ATP-independent periplasmic transporters DctQ component" evidence="10">
    <location>
        <begin position="5"/>
        <end position="133"/>
    </location>
</feature>
<comment type="similarity">
    <text evidence="8 9">Belongs to the TRAP transporter small permease family.</text>
</comment>
<sequence length="151" mass="16470">MAFMLAAFGWLVFGRYVLNNTPTWVEQLSLVLICYIVFLGAAAGVRENTHLKVSFICQAMPAKVQWVLRLAVDLAVCAFGVVMFFACLELMAFGWDTKLPMLQVPESVRTLPVAICGALICLFAAARVLGRLERKEASEDAGIAPRSGIGD</sequence>
<evidence type="ECO:0000256" key="2">
    <source>
        <dbReference type="ARBA" id="ARBA00022448"/>
    </source>
</evidence>
<dbReference type="GO" id="GO:0022857">
    <property type="term" value="F:transmembrane transporter activity"/>
    <property type="evidence" value="ECO:0007669"/>
    <property type="project" value="UniProtKB-UniRule"/>
</dbReference>
<keyword evidence="2 9" id="KW-0813">Transport</keyword>
<dbReference type="InterPro" id="IPR055348">
    <property type="entry name" value="DctQ"/>
</dbReference>
<reference evidence="11 12" key="1">
    <citation type="submission" date="2019-12" db="EMBL/GenBank/DDBJ databases">
        <title>Litoreibacter badius sp. nov., a novel bacteriochlorophyll a-containing bacterium in the genus Litoreibacter.</title>
        <authorList>
            <person name="Kanamuro M."/>
            <person name="Takabe Y."/>
            <person name="Mori K."/>
            <person name="Takaichi S."/>
            <person name="Hanada S."/>
        </authorList>
    </citation>
    <scope>NUCLEOTIDE SEQUENCE [LARGE SCALE GENOMIC DNA]</scope>
    <source>
        <strain evidence="11 12">K6</strain>
    </source>
</reference>
<feature type="transmembrane region" description="Helical" evidence="9">
    <location>
        <begin position="66"/>
        <end position="91"/>
    </location>
</feature>
<comment type="subcellular location">
    <subcellularLocation>
        <location evidence="1 9">Cell inner membrane</location>
        <topology evidence="1 9">Multi-pass membrane protein</topology>
    </subcellularLocation>
</comment>
<accession>A0A6N6JJ41</accession>
<dbReference type="AlphaFoldDB" id="A0A6N6JJ41"/>
<feature type="transmembrane region" description="Helical" evidence="9">
    <location>
        <begin position="111"/>
        <end position="129"/>
    </location>
</feature>
<evidence type="ECO:0000256" key="8">
    <source>
        <dbReference type="ARBA" id="ARBA00038436"/>
    </source>
</evidence>
<evidence type="ECO:0000256" key="6">
    <source>
        <dbReference type="ARBA" id="ARBA00022989"/>
    </source>
</evidence>